<dbReference type="InterPro" id="IPR051553">
    <property type="entry name" value="Ran_GTPase-activating"/>
</dbReference>
<dbReference type="EMBL" id="CAJNNV010021910">
    <property type="protein sequence ID" value="CAE8607641.1"/>
    <property type="molecule type" value="Genomic_DNA"/>
</dbReference>
<evidence type="ECO:0000313" key="2">
    <source>
        <dbReference type="Proteomes" id="UP000654075"/>
    </source>
</evidence>
<dbReference type="SUPFAM" id="SSF50985">
    <property type="entry name" value="RCC1/BLIP-II"/>
    <property type="match status" value="1"/>
</dbReference>
<sequence length="319" mass="32785">MIASPSLHLLGGVVQGCATCGAFAVIKNNGSVVTWGHPDMGGDSSAVASLLTEGVVQIVATDAAFAAIKDDGICGNTGAFAARKSNGSLVTWGSQFFGGDSSKVAPLLTEGVVQVCGTNTACAALLIDGSVVTWGDDEEGGDSSQVTTLLTEGVVEVYSNYYAFVALKADGSVVTWGETSWTRQYTKHLSDVVQVCGSGGAFAAIKSGGSVVTWGDDWGGDSSEVAALLTEGVVQICGGEMAFAAIKADGSVVSWGDSRFGGDSSAVASLLTEGARLKRKAAKLHRMADKMFVLKVSMQKLRGQIRAGWLGAGDHELYH</sequence>
<dbReference type="PANTHER" id="PTHR45982:SF1">
    <property type="entry name" value="REGULATOR OF CHROMOSOME CONDENSATION"/>
    <property type="match status" value="1"/>
</dbReference>
<protein>
    <submittedName>
        <fullName evidence="1">Uncharacterized protein</fullName>
    </submittedName>
</protein>
<comment type="caution">
    <text evidence="1">The sequence shown here is derived from an EMBL/GenBank/DDBJ whole genome shotgun (WGS) entry which is preliminary data.</text>
</comment>
<name>A0A813F3A3_POLGL</name>
<gene>
    <name evidence="1" type="ORF">PGLA1383_LOCUS25557</name>
</gene>
<proteinExistence type="predicted"/>
<evidence type="ECO:0000313" key="1">
    <source>
        <dbReference type="EMBL" id="CAE8607641.1"/>
    </source>
</evidence>
<dbReference type="AlphaFoldDB" id="A0A813F3A3"/>
<reference evidence="1" key="1">
    <citation type="submission" date="2021-02" db="EMBL/GenBank/DDBJ databases">
        <authorList>
            <person name="Dougan E. K."/>
            <person name="Rhodes N."/>
            <person name="Thang M."/>
            <person name="Chan C."/>
        </authorList>
    </citation>
    <scope>NUCLEOTIDE SEQUENCE</scope>
</reference>
<dbReference type="InterPro" id="IPR009091">
    <property type="entry name" value="RCC1/BLIP-II"/>
</dbReference>
<dbReference type="Proteomes" id="UP000654075">
    <property type="component" value="Unassembled WGS sequence"/>
</dbReference>
<keyword evidence="2" id="KW-1185">Reference proteome</keyword>
<dbReference type="PANTHER" id="PTHR45982">
    <property type="entry name" value="REGULATOR OF CHROMOSOME CONDENSATION"/>
    <property type="match status" value="1"/>
</dbReference>
<dbReference type="Gene3D" id="2.130.10.30">
    <property type="entry name" value="Regulator of chromosome condensation 1/beta-lactamase-inhibitor protein II"/>
    <property type="match status" value="2"/>
</dbReference>
<organism evidence="1 2">
    <name type="scientific">Polarella glacialis</name>
    <name type="common">Dinoflagellate</name>
    <dbReference type="NCBI Taxonomy" id="89957"/>
    <lineage>
        <taxon>Eukaryota</taxon>
        <taxon>Sar</taxon>
        <taxon>Alveolata</taxon>
        <taxon>Dinophyceae</taxon>
        <taxon>Suessiales</taxon>
        <taxon>Suessiaceae</taxon>
        <taxon>Polarella</taxon>
    </lineage>
</organism>
<accession>A0A813F3A3</accession>